<dbReference type="KEGG" id="ngo:NGO_09970"/>
<proteinExistence type="predicted"/>
<evidence type="ECO:0000313" key="1">
    <source>
        <dbReference type="EMBL" id="AKO63780.1"/>
    </source>
</evidence>
<dbReference type="AlphaFoldDB" id="A0A0H4IVK4"/>
<protein>
    <submittedName>
        <fullName evidence="1">Transposase</fullName>
    </submittedName>
</protein>
<reference evidence="2" key="1">
    <citation type="submission" date="2003-03" db="EMBL/GenBank/DDBJ databases">
        <title>The complete genome sequence of Neisseria gonorrhoeae.</title>
        <authorList>
            <person name="Lewis L.A."/>
            <person name="Gillaspy A.F."/>
            <person name="McLaughlin R.E."/>
            <person name="Gipson M."/>
            <person name="Ducey T.F."/>
            <person name="Ownbey T."/>
            <person name="Hartman K."/>
            <person name="Nydick C."/>
            <person name="Carson M.B."/>
            <person name="Vaughn J."/>
            <person name="Thomson C."/>
            <person name="Song L."/>
            <person name="Lin S."/>
            <person name="Yuan X."/>
            <person name="Najar F."/>
            <person name="Zhan M."/>
            <person name="Ren Q."/>
            <person name="Zhu H."/>
            <person name="Qi S."/>
            <person name="Kenton S.M."/>
            <person name="Lai H."/>
            <person name="White J.D."/>
            <person name="Clifton S."/>
            <person name="Roe B.A."/>
            <person name="Dyer D.W."/>
        </authorList>
    </citation>
    <scope>NUCLEOTIDE SEQUENCE [LARGE SCALE GENOMIC DNA]</scope>
    <source>
        <strain evidence="2">ATCC 700825 / FA 1090</strain>
    </source>
</reference>
<sequence length="126" mass="14036">MYDGEAGAGESYFRKGRRGRSAAGKAAVFGLLKRNGKVCTVTVGHSNRYFIAYYPRTGETRQHCLYGLFVVTMYQIVSGFGRFRINRGTHFAERQNHINAIGNFWNRANVICASLTAFPKSISGCI</sequence>
<accession>A0A0H4IVK4</accession>
<dbReference type="Proteomes" id="UP000000535">
    <property type="component" value="Chromosome"/>
</dbReference>
<name>A0A0H4IVK4_NEIG1</name>
<gene>
    <name evidence="1" type="ORF">NGO_09970</name>
</gene>
<evidence type="ECO:0000313" key="2">
    <source>
        <dbReference type="Proteomes" id="UP000000535"/>
    </source>
</evidence>
<keyword evidence="2" id="KW-1185">Reference proteome</keyword>
<dbReference type="EMBL" id="AE004969">
    <property type="protein sequence ID" value="AKO63780.1"/>
    <property type="molecule type" value="Genomic_DNA"/>
</dbReference>
<organism evidence="1 2">
    <name type="scientific">Neisseria gonorrhoeae (strain ATCC 700825 / FA 1090)</name>
    <dbReference type="NCBI Taxonomy" id="242231"/>
    <lineage>
        <taxon>Bacteria</taxon>
        <taxon>Pseudomonadati</taxon>
        <taxon>Pseudomonadota</taxon>
        <taxon>Betaproteobacteria</taxon>
        <taxon>Neisseriales</taxon>
        <taxon>Neisseriaceae</taxon>
        <taxon>Neisseria</taxon>
    </lineage>
</organism>